<dbReference type="PROSITE" id="PS51118">
    <property type="entry name" value="HTH_HXLR"/>
    <property type="match status" value="1"/>
</dbReference>
<name>A0A7X1KBP3_9SPHN</name>
<gene>
    <name evidence="5" type="ORF">H7F49_07285</name>
</gene>
<evidence type="ECO:0000256" key="2">
    <source>
        <dbReference type="ARBA" id="ARBA00023125"/>
    </source>
</evidence>
<organism evidence="5 6">
    <name type="scientific">Novosphingobium aerophilum</name>
    <dbReference type="NCBI Taxonomy" id="2839843"/>
    <lineage>
        <taxon>Bacteria</taxon>
        <taxon>Pseudomonadati</taxon>
        <taxon>Pseudomonadota</taxon>
        <taxon>Alphaproteobacteria</taxon>
        <taxon>Sphingomonadales</taxon>
        <taxon>Sphingomonadaceae</taxon>
        <taxon>Novosphingobium</taxon>
    </lineage>
</organism>
<evidence type="ECO:0000313" key="6">
    <source>
        <dbReference type="Proteomes" id="UP000520156"/>
    </source>
</evidence>
<dbReference type="Pfam" id="PF01638">
    <property type="entry name" value="HxlR"/>
    <property type="match status" value="1"/>
</dbReference>
<feature type="domain" description="HTH hxlR-type" evidence="4">
    <location>
        <begin position="13"/>
        <end position="109"/>
    </location>
</feature>
<dbReference type="EMBL" id="JACLAU010000007">
    <property type="protein sequence ID" value="MBC2651501.1"/>
    <property type="molecule type" value="Genomic_DNA"/>
</dbReference>
<keyword evidence="3" id="KW-0804">Transcription</keyword>
<keyword evidence="1" id="KW-0805">Transcription regulation</keyword>
<reference evidence="5 6" key="1">
    <citation type="submission" date="2020-08" db="EMBL/GenBank/DDBJ databases">
        <title>The genome sequence of Novosphingobium flavum 4Y4.</title>
        <authorList>
            <person name="Liu Y."/>
        </authorList>
    </citation>
    <scope>NUCLEOTIDE SEQUENCE [LARGE SCALE GENOMIC DNA]</scope>
    <source>
        <strain evidence="5 6">4Y4</strain>
    </source>
</reference>
<proteinExistence type="predicted"/>
<dbReference type="PANTHER" id="PTHR33204:SF18">
    <property type="entry name" value="TRANSCRIPTIONAL REGULATORY PROTEIN"/>
    <property type="match status" value="1"/>
</dbReference>
<dbReference type="InterPro" id="IPR036390">
    <property type="entry name" value="WH_DNA-bd_sf"/>
</dbReference>
<evidence type="ECO:0000313" key="5">
    <source>
        <dbReference type="EMBL" id="MBC2651501.1"/>
    </source>
</evidence>
<dbReference type="SUPFAM" id="SSF46785">
    <property type="entry name" value="Winged helix' DNA-binding domain"/>
    <property type="match status" value="1"/>
</dbReference>
<keyword evidence="6" id="KW-1185">Reference proteome</keyword>
<evidence type="ECO:0000259" key="4">
    <source>
        <dbReference type="PROSITE" id="PS51118"/>
    </source>
</evidence>
<dbReference type="Gene3D" id="1.10.10.10">
    <property type="entry name" value="Winged helix-like DNA-binding domain superfamily/Winged helix DNA-binding domain"/>
    <property type="match status" value="1"/>
</dbReference>
<dbReference type="InterPro" id="IPR036388">
    <property type="entry name" value="WH-like_DNA-bd_sf"/>
</dbReference>
<evidence type="ECO:0000256" key="1">
    <source>
        <dbReference type="ARBA" id="ARBA00023015"/>
    </source>
</evidence>
<protein>
    <submittedName>
        <fullName evidence="5">Helix-turn-helix transcriptional regulator</fullName>
    </submittedName>
</protein>
<dbReference type="Proteomes" id="UP000520156">
    <property type="component" value="Unassembled WGS sequence"/>
</dbReference>
<sequence length="162" mass="18353">MESLHEPLDAENCGLPMALEVMGERWSFLLLRAAFNGLTHFEQFVGIGIARNILANRLTKLVEHGILLRQPQEDDRRKVIYRLTEKGIELLPAMIALREWGEKHGLGVPSNPVLIDKRDRRPIAPVTIRAQDGRVLAYEDLAWADWADLARDEATRPAEEPA</sequence>
<accession>A0A7X1KBP3</accession>
<keyword evidence="2" id="KW-0238">DNA-binding</keyword>
<dbReference type="GO" id="GO:0003677">
    <property type="term" value="F:DNA binding"/>
    <property type="evidence" value="ECO:0007669"/>
    <property type="project" value="UniProtKB-KW"/>
</dbReference>
<evidence type="ECO:0000256" key="3">
    <source>
        <dbReference type="ARBA" id="ARBA00023163"/>
    </source>
</evidence>
<dbReference type="PANTHER" id="PTHR33204">
    <property type="entry name" value="TRANSCRIPTIONAL REGULATOR, MARR FAMILY"/>
    <property type="match status" value="1"/>
</dbReference>
<dbReference type="InterPro" id="IPR002577">
    <property type="entry name" value="HTH_HxlR"/>
</dbReference>
<dbReference type="AlphaFoldDB" id="A0A7X1KBP3"/>
<comment type="caution">
    <text evidence="5">The sequence shown here is derived from an EMBL/GenBank/DDBJ whole genome shotgun (WGS) entry which is preliminary data.</text>
</comment>
<dbReference type="RefSeq" id="WP_185682912.1">
    <property type="nucleotide sequence ID" value="NZ_JACLAU010000007.1"/>
</dbReference>